<proteinExistence type="predicted"/>
<comment type="caution">
    <text evidence="3">The sequence shown here is derived from an EMBL/GenBank/DDBJ whole genome shotgun (WGS) entry which is preliminary data.</text>
</comment>
<organism evidence="3 4">
    <name type="scientific">Lasiosphaeria ovina</name>
    <dbReference type="NCBI Taxonomy" id="92902"/>
    <lineage>
        <taxon>Eukaryota</taxon>
        <taxon>Fungi</taxon>
        <taxon>Dikarya</taxon>
        <taxon>Ascomycota</taxon>
        <taxon>Pezizomycotina</taxon>
        <taxon>Sordariomycetes</taxon>
        <taxon>Sordariomycetidae</taxon>
        <taxon>Sordariales</taxon>
        <taxon>Lasiosphaeriaceae</taxon>
        <taxon>Lasiosphaeria</taxon>
    </lineage>
</organism>
<dbReference type="FunFam" id="3.60.15.10:FF:000033">
    <property type="entry name" value="MBL fold metallo-hydrolase"/>
    <property type="match status" value="1"/>
</dbReference>
<dbReference type="EMBL" id="JAULSN010000004">
    <property type="protein sequence ID" value="KAK3374387.1"/>
    <property type="molecule type" value="Genomic_DNA"/>
</dbReference>
<protein>
    <submittedName>
        <fullName evidence="3">Beta-lactamase-like protein</fullName>
    </submittedName>
</protein>
<feature type="domain" description="Metallo-beta-lactamase" evidence="2">
    <location>
        <begin position="17"/>
        <end position="211"/>
    </location>
</feature>
<dbReference type="Pfam" id="PF00753">
    <property type="entry name" value="Lactamase_B"/>
    <property type="match status" value="2"/>
</dbReference>
<dbReference type="GO" id="GO:0006749">
    <property type="term" value="P:glutathione metabolic process"/>
    <property type="evidence" value="ECO:0007669"/>
    <property type="project" value="InterPro"/>
</dbReference>
<dbReference type="PANTHER" id="PTHR43084">
    <property type="entry name" value="PERSULFIDE DIOXYGENASE ETHE1"/>
    <property type="match status" value="1"/>
</dbReference>
<evidence type="ECO:0000256" key="1">
    <source>
        <dbReference type="ARBA" id="ARBA00022723"/>
    </source>
</evidence>
<dbReference type="GO" id="GO:0070813">
    <property type="term" value="P:hydrogen sulfide metabolic process"/>
    <property type="evidence" value="ECO:0007669"/>
    <property type="project" value="TreeGrafter"/>
</dbReference>
<dbReference type="SUPFAM" id="SSF56281">
    <property type="entry name" value="Metallo-hydrolase/oxidoreductase"/>
    <property type="match status" value="1"/>
</dbReference>
<reference evidence="3" key="2">
    <citation type="submission" date="2023-06" db="EMBL/GenBank/DDBJ databases">
        <authorList>
            <consortium name="Lawrence Berkeley National Laboratory"/>
            <person name="Haridas S."/>
            <person name="Hensen N."/>
            <person name="Bonometti L."/>
            <person name="Westerberg I."/>
            <person name="Brannstrom I.O."/>
            <person name="Guillou S."/>
            <person name="Cros-Aarteil S."/>
            <person name="Calhoun S."/>
            <person name="Kuo A."/>
            <person name="Mondo S."/>
            <person name="Pangilinan J."/>
            <person name="Riley R."/>
            <person name="Labutti K."/>
            <person name="Andreopoulos B."/>
            <person name="Lipzen A."/>
            <person name="Chen C."/>
            <person name="Yanf M."/>
            <person name="Daum C."/>
            <person name="Ng V."/>
            <person name="Clum A."/>
            <person name="Steindorff A."/>
            <person name="Ohm R."/>
            <person name="Martin F."/>
            <person name="Silar P."/>
            <person name="Natvig D."/>
            <person name="Lalanne C."/>
            <person name="Gautier V."/>
            <person name="Ament-Velasquez S.L."/>
            <person name="Kruys A."/>
            <person name="Hutchinson M.I."/>
            <person name="Powell A.J."/>
            <person name="Barry K."/>
            <person name="Miller A.N."/>
            <person name="Grigoriev I.V."/>
            <person name="Debuchy R."/>
            <person name="Gladieux P."/>
            <person name="Thoren M.H."/>
            <person name="Johannesson H."/>
        </authorList>
    </citation>
    <scope>NUCLEOTIDE SEQUENCE</scope>
    <source>
        <strain evidence="3">CBS 958.72</strain>
    </source>
</reference>
<accession>A0AAE0KDX5</accession>
<sequence>MASSEPIVHACFEPNTGTWQYVVADPASKATVIIDPVLDFDPGKNAISTETADGLLALVREKGYTVERLLETHAHADHLTASKYLQSRLLSSDSKRPQVCIGRRIGEVQNRFAKRYGIPRAECDGAFDGLLDDDDVFQVGQLQAKAIHLPGHTPDHMGYMIGANVFCGDSLFNSDVGSARCDFPGGDAHELYNSVAKLFSLPAYYKIWTGHDYPPGGGARGEPLAYMTVGEQKEHNKHLGAGTAEDAFVSWREGRDAALAEPRLMHQALQFNIRAGKLPAPADGGGGDMLLHVPVKIVGEVAAW</sequence>
<gene>
    <name evidence="3" type="ORF">B0T24DRAFT_293143</name>
</gene>
<dbReference type="Gene3D" id="3.60.15.10">
    <property type="entry name" value="Ribonuclease Z/Hydroxyacylglutathione hydrolase-like"/>
    <property type="match status" value="1"/>
</dbReference>
<dbReference type="InterPro" id="IPR044528">
    <property type="entry name" value="POD-like_MBL-fold"/>
</dbReference>
<keyword evidence="4" id="KW-1185">Reference proteome</keyword>
<dbReference type="Proteomes" id="UP001287356">
    <property type="component" value="Unassembled WGS sequence"/>
</dbReference>
<dbReference type="CDD" id="cd07724">
    <property type="entry name" value="POD-like_MBL-fold"/>
    <property type="match status" value="1"/>
</dbReference>
<evidence type="ECO:0000259" key="2">
    <source>
        <dbReference type="SMART" id="SM00849"/>
    </source>
</evidence>
<evidence type="ECO:0000313" key="3">
    <source>
        <dbReference type="EMBL" id="KAK3374387.1"/>
    </source>
</evidence>
<reference evidence="3" key="1">
    <citation type="journal article" date="2023" name="Mol. Phylogenet. Evol.">
        <title>Genome-scale phylogeny and comparative genomics of the fungal order Sordariales.</title>
        <authorList>
            <person name="Hensen N."/>
            <person name="Bonometti L."/>
            <person name="Westerberg I."/>
            <person name="Brannstrom I.O."/>
            <person name="Guillou S."/>
            <person name="Cros-Aarteil S."/>
            <person name="Calhoun S."/>
            <person name="Haridas S."/>
            <person name="Kuo A."/>
            <person name="Mondo S."/>
            <person name="Pangilinan J."/>
            <person name="Riley R."/>
            <person name="LaButti K."/>
            <person name="Andreopoulos B."/>
            <person name="Lipzen A."/>
            <person name="Chen C."/>
            <person name="Yan M."/>
            <person name="Daum C."/>
            <person name="Ng V."/>
            <person name="Clum A."/>
            <person name="Steindorff A."/>
            <person name="Ohm R.A."/>
            <person name="Martin F."/>
            <person name="Silar P."/>
            <person name="Natvig D.O."/>
            <person name="Lalanne C."/>
            <person name="Gautier V."/>
            <person name="Ament-Velasquez S.L."/>
            <person name="Kruys A."/>
            <person name="Hutchinson M.I."/>
            <person name="Powell A.J."/>
            <person name="Barry K."/>
            <person name="Miller A.N."/>
            <person name="Grigoriev I.V."/>
            <person name="Debuchy R."/>
            <person name="Gladieux P."/>
            <person name="Hiltunen Thoren M."/>
            <person name="Johannesson H."/>
        </authorList>
    </citation>
    <scope>NUCLEOTIDE SEQUENCE</scope>
    <source>
        <strain evidence="3">CBS 958.72</strain>
    </source>
</reference>
<dbReference type="AlphaFoldDB" id="A0AAE0KDX5"/>
<keyword evidence="1" id="KW-0479">Metal-binding</keyword>
<dbReference type="GO" id="GO:0046872">
    <property type="term" value="F:metal ion binding"/>
    <property type="evidence" value="ECO:0007669"/>
    <property type="project" value="UniProtKB-KW"/>
</dbReference>
<dbReference type="InterPro" id="IPR001279">
    <property type="entry name" value="Metallo-B-lactamas"/>
</dbReference>
<evidence type="ECO:0000313" key="4">
    <source>
        <dbReference type="Proteomes" id="UP001287356"/>
    </source>
</evidence>
<dbReference type="InterPro" id="IPR051682">
    <property type="entry name" value="Mito_Persulfide_Diox"/>
</dbReference>
<dbReference type="SMART" id="SM00849">
    <property type="entry name" value="Lactamase_B"/>
    <property type="match status" value="1"/>
</dbReference>
<dbReference type="PANTHER" id="PTHR43084:SF1">
    <property type="entry name" value="PERSULFIDE DIOXYGENASE ETHE1, MITOCHONDRIAL"/>
    <property type="match status" value="1"/>
</dbReference>
<dbReference type="GO" id="GO:0050313">
    <property type="term" value="F:sulfur dioxygenase activity"/>
    <property type="evidence" value="ECO:0007669"/>
    <property type="project" value="InterPro"/>
</dbReference>
<name>A0AAE0KDX5_9PEZI</name>
<dbReference type="InterPro" id="IPR036866">
    <property type="entry name" value="RibonucZ/Hydroxyglut_hydro"/>
</dbReference>